<evidence type="ECO:0000256" key="4">
    <source>
        <dbReference type="ARBA" id="ARBA00022827"/>
    </source>
</evidence>
<dbReference type="PANTHER" id="PTHR11552:SF147">
    <property type="entry name" value="CHOLINE DEHYDROGENASE, MITOCHONDRIAL"/>
    <property type="match status" value="1"/>
</dbReference>
<dbReference type="GO" id="GO:0050660">
    <property type="term" value="F:flavin adenine dinucleotide binding"/>
    <property type="evidence" value="ECO:0007669"/>
    <property type="project" value="InterPro"/>
</dbReference>
<evidence type="ECO:0000259" key="6">
    <source>
        <dbReference type="PROSITE" id="PS00623"/>
    </source>
</evidence>
<dbReference type="InterPro" id="IPR007867">
    <property type="entry name" value="GMC_OxRtase_C"/>
</dbReference>
<dbReference type="PROSITE" id="PS00623">
    <property type="entry name" value="GMC_OXRED_1"/>
    <property type="match status" value="1"/>
</dbReference>
<evidence type="ECO:0000256" key="2">
    <source>
        <dbReference type="ARBA" id="ARBA00010790"/>
    </source>
</evidence>
<evidence type="ECO:0000313" key="9">
    <source>
        <dbReference type="Proteomes" id="UP000587070"/>
    </source>
</evidence>
<dbReference type="InterPro" id="IPR000172">
    <property type="entry name" value="GMC_OxRdtase_N"/>
</dbReference>
<feature type="domain" description="Glucose-methanol-choline oxidoreductase N-terminal" evidence="6">
    <location>
        <begin position="86"/>
        <end position="109"/>
    </location>
</feature>
<name>A0A840GCP5_RHOTE</name>
<comment type="similarity">
    <text evidence="2 5">Belongs to the GMC oxidoreductase family.</text>
</comment>
<dbReference type="GO" id="GO:0008812">
    <property type="term" value="F:choline dehydrogenase activity"/>
    <property type="evidence" value="ECO:0007669"/>
    <property type="project" value="UniProtKB-EC"/>
</dbReference>
<keyword evidence="9" id="KW-1185">Reference proteome</keyword>
<dbReference type="SUPFAM" id="SSF51905">
    <property type="entry name" value="FAD/NAD(P)-binding domain"/>
    <property type="match status" value="1"/>
</dbReference>
<evidence type="ECO:0000259" key="7">
    <source>
        <dbReference type="PROSITE" id="PS00624"/>
    </source>
</evidence>
<dbReference type="SUPFAM" id="SSF54373">
    <property type="entry name" value="FAD-linked reductases, C-terminal domain"/>
    <property type="match status" value="1"/>
</dbReference>
<keyword evidence="3 5" id="KW-0285">Flavoprotein</keyword>
<keyword evidence="4 5" id="KW-0274">FAD</keyword>
<feature type="domain" description="Glucose-methanol-choline oxidoreductase N-terminal" evidence="7">
    <location>
        <begin position="258"/>
        <end position="272"/>
    </location>
</feature>
<evidence type="ECO:0000256" key="1">
    <source>
        <dbReference type="ARBA" id="ARBA00001974"/>
    </source>
</evidence>
<proteinExistence type="inferred from homology"/>
<comment type="caution">
    <text evidence="8">The sequence shown here is derived from an EMBL/GenBank/DDBJ whole genome shotgun (WGS) entry which is preliminary data.</text>
</comment>
<gene>
    <name evidence="8" type="ORF">GGD90_003029</name>
</gene>
<dbReference type="Gene3D" id="3.30.560.10">
    <property type="entry name" value="Glucose Oxidase, domain 3"/>
    <property type="match status" value="1"/>
</dbReference>
<evidence type="ECO:0000256" key="3">
    <source>
        <dbReference type="ARBA" id="ARBA00022630"/>
    </source>
</evidence>
<evidence type="ECO:0000256" key="5">
    <source>
        <dbReference type="RuleBase" id="RU003968"/>
    </source>
</evidence>
<dbReference type="Proteomes" id="UP000587070">
    <property type="component" value="Unassembled WGS sequence"/>
</dbReference>
<dbReference type="PIRSF" id="PIRSF000137">
    <property type="entry name" value="Alcohol_oxidase"/>
    <property type="match status" value="1"/>
</dbReference>
<comment type="cofactor">
    <cofactor evidence="1">
        <name>FAD</name>
        <dbReference type="ChEBI" id="CHEBI:57692"/>
    </cofactor>
</comment>
<dbReference type="NCBIfam" id="NF002550">
    <property type="entry name" value="PRK02106.1"/>
    <property type="match status" value="1"/>
</dbReference>
<evidence type="ECO:0000313" key="8">
    <source>
        <dbReference type="EMBL" id="MBB4248630.1"/>
    </source>
</evidence>
<organism evidence="8 9">
    <name type="scientific">Rhodocyclus tenuis</name>
    <name type="common">Rhodospirillum tenue</name>
    <dbReference type="NCBI Taxonomy" id="1066"/>
    <lineage>
        <taxon>Bacteria</taxon>
        <taxon>Pseudomonadati</taxon>
        <taxon>Pseudomonadota</taxon>
        <taxon>Betaproteobacteria</taxon>
        <taxon>Rhodocyclales</taxon>
        <taxon>Rhodocyclaceae</taxon>
        <taxon>Rhodocyclus</taxon>
    </lineage>
</organism>
<accession>A0A840GCP5</accession>
<dbReference type="EC" id="1.1.99.1" evidence="8"/>
<protein>
    <submittedName>
        <fullName evidence="8">Choline dehydrogenase</fullName>
        <ecNumber evidence="8">1.1.99.1</ecNumber>
    </submittedName>
</protein>
<sequence>MSTQAESTHDYIIIGAGSAGATLGARLSENGRYSVLLLEAGPADRSPWIHLPIGYGKTMFHPVLNWRLYSEPEVEMAGRRIYWPRGRCLGGSSSINGLIYIRGQAEDYERWAALGNAGWGWRDVLPYFMRSEDNARGSSDYHGAGGPLAVSDIGASHELMEAIIAGAQSLGVARNDDFNGAQQEGVGYFQLTTRRGIRCSSATAYLRPARARHNLRIETDAQATRLLFSGSRASGVEYRQHGKLRGATAAREVILAAGAVHSPQLLELSGIGDASRLAALGIPLLRHLPGVGENLQDHLQLRLIYKVAKPITTNDDLRNLVGKARIGLQWLFKRSGPLAIGINQGGLFTRVLAESATPDIQFHFGTISAEMAGADPHPWSGCTFSVCQLRPESRGSIHVHSRDPALAPQIRPNYLAAETDRRIAVAALRYARRLAATVALAPYLSAEYRPGPEVASDEQLLQFARDYGATIFHPVGTCAMGNGEQAVVDQRLRVRGVSGLRVADASIMPTLVSGNTNAPAIMIAEKAAAMILEDAAGA</sequence>
<dbReference type="Pfam" id="PF05199">
    <property type="entry name" value="GMC_oxred_C"/>
    <property type="match status" value="1"/>
</dbReference>
<dbReference type="Gene3D" id="3.50.50.60">
    <property type="entry name" value="FAD/NAD(P)-binding domain"/>
    <property type="match status" value="1"/>
</dbReference>
<dbReference type="InterPro" id="IPR036188">
    <property type="entry name" value="FAD/NAD-bd_sf"/>
</dbReference>
<dbReference type="AlphaFoldDB" id="A0A840GCP5"/>
<dbReference type="Pfam" id="PF00732">
    <property type="entry name" value="GMC_oxred_N"/>
    <property type="match status" value="1"/>
</dbReference>
<dbReference type="EMBL" id="JACIGE010000012">
    <property type="protein sequence ID" value="MBB4248630.1"/>
    <property type="molecule type" value="Genomic_DNA"/>
</dbReference>
<dbReference type="PROSITE" id="PS00624">
    <property type="entry name" value="GMC_OXRED_2"/>
    <property type="match status" value="1"/>
</dbReference>
<dbReference type="PANTHER" id="PTHR11552">
    <property type="entry name" value="GLUCOSE-METHANOL-CHOLINE GMC OXIDOREDUCTASE"/>
    <property type="match status" value="1"/>
</dbReference>
<dbReference type="InterPro" id="IPR012132">
    <property type="entry name" value="GMC_OxRdtase"/>
</dbReference>
<dbReference type="RefSeq" id="WP_153114747.1">
    <property type="nucleotide sequence ID" value="NZ_JACIGE010000012.1"/>
</dbReference>
<dbReference type="OrthoDB" id="9785276at2"/>
<keyword evidence="8" id="KW-0560">Oxidoreductase</keyword>
<reference evidence="8 9" key="1">
    <citation type="submission" date="2020-08" db="EMBL/GenBank/DDBJ databases">
        <title>Genome sequencing of Purple Non-Sulfur Bacteria from various extreme environments.</title>
        <authorList>
            <person name="Mayer M."/>
        </authorList>
    </citation>
    <scope>NUCLEOTIDE SEQUENCE [LARGE SCALE GENOMIC DNA]</scope>
    <source>
        <strain evidence="8 9">2761</strain>
    </source>
</reference>